<dbReference type="InterPro" id="IPR031053">
    <property type="entry name" value="ALC1"/>
</dbReference>
<dbReference type="GO" id="GO:0006338">
    <property type="term" value="P:chromatin remodeling"/>
    <property type="evidence" value="ECO:0007669"/>
    <property type="project" value="InterPro"/>
</dbReference>
<dbReference type="GO" id="GO:0006281">
    <property type="term" value="P:DNA repair"/>
    <property type="evidence" value="ECO:0007669"/>
    <property type="project" value="InterPro"/>
</dbReference>
<dbReference type="PROSITE" id="PS51192">
    <property type="entry name" value="HELICASE_ATP_BIND_1"/>
    <property type="match status" value="1"/>
</dbReference>
<dbReference type="SMART" id="SM00487">
    <property type="entry name" value="DEXDc"/>
    <property type="match status" value="1"/>
</dbReference>
<dbReference type="GO" id="GO:0005634">
    <property type="term" value="C:nucleus"/>
    <property type="evidence" value="ECO:0007669"/>
    <property type="project" value="TreeGrafter"/>
</dbReference>
<dbReference type="Ensembl" id="ENSCCNT00000016620.1">
    <property type="protein sequence ID" value="ENSCCNP00000012658.1"/>
    <property type="gene ID" value="ENSCCNG00000013140.1"/>
</dbReference>
<sequence>MGPGAGPLLATEDNDPSFLQALQAQCRPDVVRAQVDSSSPLSTGRFNWLAQCFHCQNGCILGDEMGLGKTSQTTAPFVYLAGRLNDEGPFLILCPLSVLRNWKEEMEKFAPGFSYVIYAGNKEERAHLQQDLNQVSLFHVLLTTYLLHKTESWHFLHSFSWSVLVVDEVHRLGSLLLFIYLFGFSVVFLVTGTPIENSFHEQFSLLSFVETDHFSKGEVKDFVQHYQDIERYFSGLPTFVPRSCVFFLLRRVEAEVATELPKKIVVIYHGMSALQKKYYQAILMKDLNNQKLSHGFFSLPGVETEPFEVGDHLIEASGKLQFLDKLLDLLYSSGHLVLLFSHMTLMLGILQDYMYYRGDLPLLLSYISLLDFTARQVHEE</sequence>
<feature type="domain" description="Helicase ATP-binding" evidence="3">
    <location>
        <begin position="50"/>
        <end position="212"/>
    </location>
</feature>
<evidence type="ECO:0000256" key="1">
    <source>
        <dbReference type="ARBA" id="ARBA00022741"/>
    </source>
</evidence>
<name>A0A8C0WJB3_CASCN</name>
<organism evidence="4">
    <name type="scientific">Castor canadensis</name>
    <name type="common">American beaver</name>
    <dbReference type="NCBI Taxonomy" id="51338"/>
    <lineage>
        <taxon>Eukaryota</taxon>
        <taxon>Metazoa</taxon>
        <taxon>Chordata</taxon>
        <taxon>Craniata</taxon>
        <taxon>Vertebrata</taxon>
        <taxon>Euteleostomi</taxon>
        <taxon>Mammalia</taxon>
        <taxon>Eutheria</taxon>
        <taxon>Euarchontoglires</taxon>
        <taxon>Glires</taxon>
        <taxon>Rodentia</taxon>
        <taxon>Castorimorpha</taxon>
        <taxon>Castoridae</taxon>
        <taxon>Castor</taxon>
    </lineage>
</organism>
<dbReference type="PANTHER" id="PTHR47157:SF1">
    <property type="entry name" value="CHROMODOMAIN-HELICASE-DNA-BINDING PROTEIN 1-LIKE"/>
    <property type="match status" value="1"/>
</dbReference>
<dbReference type="Gene3D" id="3.40.50.10810">
    <property type="entry name" value="Tandem AAA-ATPase domain"/>
    <property type="match status" value="1"/>
</dbReference>
<dbReference type="InterPro" id="IPR000330">
    <property type="entry name" value="SNF2_N"/>
</dbReference>
<dbReference type="InterPro" id="IPR014001">
    <property type="entry name" value="Helicase_ATP-bd"/>
</dbReference>
<dbReference type="PANTHER" id="PTHR47157">
    <property type="entry name" value="CHROMODOMAIN-HELICASE-DNA-BINDING PROTEIN 1-LIKE"/>
    <property type="match status" value="1"/>
</dbReference>
<dbReference type="GO" id="GO:0005524">
    <property type="term" value="F:ATP binding"/>
    <property type="evidence" value="ECO:0007669"/>
    <property type="project" value="UniProtKB-KW"/>
</dbReference>
<dbReference type="Pfam" id="PF00176">
    <property type="entry name" value="SNF2-rel_dom"/>
    <property type="match status" value="1"/>
</dbReference>
<evidence type="ECO:0000256" key="2">
    <source>
        <dbReference type="ARBA" id="ARBA00022840"/>
    </source>
</evidence>
<dbReference type="AlphaFoldDB" id="A0A8C0WJB3"/>
<dbReference type="InterPro" id="IPR027417">
    <property type="entry name" value="P-loop_NTPase"/>
</dbReference>
<accession>A0A8C0WJB3</accession>
<protein>
    <recommendedName>
        <fullName evidence="3">Helicase ATP-binding domain-containing protein</fullName>
    </recommendedName>
</protein>
<reference evidence="4" key="1">
    <citation type="submission" date="2023-09" db="UniProtKB">
        <authorList>
            <consortium name="Ensembl"/>
        </authorList>
    </citation>
    <scope>IDENTIFICATION</scope>
</reference>
<dbReference type="GO" id="GO:0003678">
    <property type="term" value="F:DNA helicase activity"/>
    <property type="evidence" value="ECO:0007669"/>
    <property type="project" value="InterPro"/>
</dbReference>
<dbReference type="InterPro" id="IPR038718">
    <property type="entry name" value="SNF2-like_sf"/>
</dbReference>
<proteinExistence type="predicted"/>
<dbReference type="Gene3D" id="3.40.50.300">
    <property type="entry name" value="P-loop containing nucleotide triphosphate hydrolases"/>
    <property type="match status" value="1"/>
</dbReference>
<keyword evidence="2" id="KW-0067">ATP-binding</keyword>
<keyword evidence="1" id="KW-0547">Nucleotide-binding</keyword>
<evidence type="ECO:0000313" key="4">
    <source>
        <dbReference type="Ensembl" id="ENSCCNP00000012658.1"/>
    </source>
</evidence>
<evidence type="ECO:0000259" key="3">
    <source>
        <dbReference type="PROSITE" id="PS51192"/>
    </source>
</evidence>
<dbReference type="SUPFAM" id="SSF52540">
    <property type="entry name" value="P-loop containing nucleoside triphosphate hydrolases"/>
    <property type="match status" value="2"/>
</dbReference>